<organism evidence="1 2">
    <name type="scientific">Streptococcus pyogenes</name>
    <dbReference type="NCBI Taxonomy" id="1314"/>
    <lineage>
        <taxon>Bacteria</taxon>
        <taxon>Bacillati</taxon>
        <taxon>Bacillota</taxon>
        <taxon>Bacilli</taxon>
        <taxon>Lactobacillales</taxon>
        <taxon>Streptococcaceae</taxon>
        <taxon>Streptococcus</taxon>
    </lineage>
</organism>
<comment type="caution">
    <text evidence="1">The sequence shown here is derived from an EMBL/GenBank/DDBJ whole genome shotgun (WGS) entry which is preliminary data.</text>
</comment>
<evidence type="ECO:0000313" key="1">
    <source>
        <dbReference type="EMBL" id="TYK91580.1"/>
    </source>
</evidence>
<evidence type="ECO:0000313" key="2">
    <source>
        <dbReference type="Proteomes" id="UP000324058"/>
    </source>
</evidence>
<sequence>TGSKYKSVILSFSKQDDGSFLLTSKVSSGLE</sequence>
<dbReference type="Proteomes" id="UP000324058">
    <property type="component" value="Unassembled WGS sequence"/>
</dbReference>
<gene>
    <name evidence="1" type="ORF">E0F66_12860</name>
</gene>
<protein>
    <submittedName>
        <fullName evidence="1">DUF4190 domain-containing protein</fullName>
    </submittedName>
</protein>
<name>A0A5S4T6J0_STRPY</name>
<reference evidence="1 2" key="1">
    <citation type="submission" date="2019-02" db="EMBL/GenBank/DDBJ databases">
        <title>Novel genomic isolates of S. pyogenes and S. dysgalactiae subsp. equisimilis associated to necrotising fasciitis (NSTI).</title>
        <authorList>
            <person name="Barrantes I."/>
        </authorList>
    </citation>
    <scope>NUCLEOTIDE SEQUENCE [LARGE SCALE GENOMIC DNA]</scope>
    <source>
        <strain evidence="1 2">SPY2028</strain>
    </source>
</reference>
<feature type="non-terminal residue" evidence="1">
    <location>
        <position position="1"/>
    </location>
</feature>
<dbReference type="AlphaFoldDB" id="A0A5S4T6J0"/>
<dbReference type="EMBL" id="SJLL01000576">
    <property type="protein sequence ID" value="TYK91580.1"/>
    <property type="molecule type" value="Genomic_DNA"/>
</dbReference>
<accession>A0A5S4T6J0</accession>
<proteinExistence type="predicted"/>